<dbReference type="GO" id="GO:0051604">
    <property type="term" value="P:protein maturation"/>
    <property type="evidence" value="ECO:0007669"/>
    <property type="project" value="UniProtKB-UniRule"/>
</dbReference>
<dbReference type="GeneID" id="63716593"/>
<dbReference type="GO" id="GO:0006281">
    <property type="term" value="P:DNA repair"/>
    <property type="evidence" value="ECO:0007669"/>
    <property type="project" value="UniProtKB-UniRule"/>
</dbReference>
<keyword evidence="4" id="KW-0234">DNA repair</keyword>
<dbReference type="PANTHER" id="PTHR12891">
    <property type="entry name" value="DNA REPAIR/TRANSCRIPTION PROTEIN MET18/MMS19"/>
    <property type="match status" value="1"/>
</dbReference>
<evidence type="ECO:0000259" key="5">
    <source>
        <dbReference type="Pfam" id="PF12460"/>
    </source>
</evidence>
<accession>A0A151GIM7</accession>
<name>A0A151GIM7_DRECN</name>
<dbReference type="PANTHER" id="PTHR12891:SF0">
    <property type="entry name" value="MMS19 NUCLEOTIDE EXCISION REPAIR PROTEIN HOMOLOG"/>
    <property type="match status" value="1"/>
</dbReference>
<dbReference type="AlphaFoldDB" id="A0A151GIM7"/>
<dbReference type="InterPro" id="IPR024687">
    <property type="entry name" value="MMS19_C"/>
</dbReference>
<dbReference type="InterPro" id="IPR029240">
    <property type="entry name" value="MMS19_N"/>
</dbReference>
<evidence type="ECO:0000256" key="2">
    <source>
        <dbReference type="ARBA" id="ARBA00022737"/>
    </source>
</evidence>
<feature type="domain" description="MMS19 N-terminal" evidence="6">
    <location>
        <begin position="65"/>
        <end position="324"/>
    </location>
</feature>
<dbReference type="SUPFAM" id="SSF48371">
    <property type="entry name" value="ARM repeat"/>
    <property type="match status" value="1"/>
</dbReference>
<evidence type="ECO:0000313" key="7">
    <source>
        <dbReference type="EMBL" id="KYK56944.1"/>
    </source>
</evidence>
<dbReference type="GO" id="GO:0097361">
    <property type="term" value="C:cytosolic [4Fe-4S] assembly targeting complex"/>
    <property type="evidence" value="ECO:0007669"/>
    <property type="project" value="UniProtKB-UniRule"/>
</dbReference>
<dbReference type="InParanoid" id="A0A151GIM7"/>
<dbReference type="Pfam" id="PF14500">
    <property type="entry name" value="MMS19_N"/>
    <property type="match status" value="1"/>
</dbReference>
<evidence type="ECO:0000256" key="1">
    <source>
        <dbReference type="ARBA" id="ARBA00004123"/>
    </source>
</evidence>
<evidence type="ECO:0000256" key="3">
    <source>
        <dbReference type="ARBA" id="ARBA00023242"/>
    </source>
</evidence>
<dbReference type="GO" id="GO:0016226">
    <property type="term" value="P:iron-sulfur cluster assembly"/>
    <property type="evidence" value="ECO:0007669"/>
    <property type="project" value="UniProtKB-UniRule"/>
</dbReference>
<dbReference type="Proteomes" id="UP000076580">
    <property type="component" value="Chromosome 02"/>
</dbReference>
<dbReference type="RefSeq" id="XP_040656296.1">
    <property type="nucleotide sequence ID" value="XM_040801263.1"/>
</dbReference>
<keyword evidence="4" id="KW-0227">DNA damage</keyword>
<sequence>MADLRQLALDFVLEDDQTKLGSIARRTAQEISTSPANTNPIARWVEAVQPWMPGTSDEAMQDDPDWTGRSKALEFLSQTLQFLSPNVLKAAQIKLLVSFFGAMFDVDHKAGIKASATALYKIVGMEAFQPQNGHDIIRKTCALGDNFPRQLAATRLAVFELLRLLITDQAVARDLQRRDDAAGFMSNLLHLCQNERDPDCLMVWFDILSAFLQDFPSPPQEVTEEVFGAFKAYFPITLPRTSQSRVDPQSLKLALRQCFASNDRLAPLSLPFLIGKLDQGDGVTVNVKLDILHTIDMCLEKFAHTEQSIAPYVNSVWGSLKYEVRNGDVEDTIAVTLQVMRTLTTRLEADLLRDFTLTVTRDCLNDLSNPVYTAAAGRLLVSVLSASTTAFVLVVAPTITHIKENLRHPKSPRHGQDLQKILHIILETRLLLRHVDMTDQERSDFSAVDPIFKSLYAEVYKAPLELAIKDDPTHDDIKLSTVAVQGASALIRQWVTDKVDVQDGRVQSDVYLLLPEATCTEVCDALFIILQRQSLRCHRVAFDELVNETISALQRAVLAYPRMYNQLVKQSSALIRKNNISPDPEAVGAATQRLCSILAVVGFSNLRPSPTNGARHFVNLISTMSTDLFVAMDVGSPFSTCFGLVSGIMAMMQYFHDACGDLLAGVKQSPTEVAYPWLSRFMNRYQALERIGVAGSEQVLVDEPYQTPEFRNDATIDKEKMVELQNDGLLVAMHVCRLIYRRATKAVESPFPALGLSDDFSGVDKDSENQYLHQLSRLARLVILLMGNANLSCPNMETWFLTLFRDETVPLPPCTSNGSASCGMNWNWLVSGPLGILSAAVLQNLQQPCITRLYDMGVAQSILLDGTSSVSAPSDPIMLSSTRSILANLANKHGLEANDDLMAALERHLKDSLDQATTGLAPRAEYASERAVTIYVVIGALVQRCTGEQTQGLLKLLFKAPNDLSVGDQLARGMEHVIAYDQVYGGLGSMKKALWKQKLWYDLVEPMVNAAIGMSQDIQTPLLKSNYGIAALHMARSIPFSIYEDDADKLVRVALSVAADMDVGADALAAINVLNQILEKAPELMQGHLRSLINVCISLVSDGRVTNRQLPAWMPESYGPANTDGQTKVECGQLAVNILEELPQRFEPRHLVPFSRMVKRELSVACGHLFRDVRKHARLAKSRWDGL</sequence>
<comment type="function">
    <text evidence="4">Key component of the cytosolic iron-sulfur protein assembly (CIA) complex, a multiprotein complex that mediates the incorporation of iron-sulfur cluster into apoproteins specifically involved in DNA metabolism and genomic integrity. In the CIA complex, MMS19 acts as an adapter between early-acting CIA components and a subset of cellular target iron-sulfur proteins.</text>
</comment>
<dbReference type="InterPro" id="IPR039920">
    <property type="entry name" value="MMS19"/>
</dbReference>
<evidence type="ECO:0000313" key="8">
    <source>
        <dbReference type="Proteomes" id="UP000076580"/>
    </source>
</evidence>
<keyword evidence="3 4" id="KW-0539">Nucleus</keyword>
<dbReference type="GO" id="GO:0005634">
    <property type="term" value="C:nucleus"/>
    <property type="evidence" value="ECO:0007669"/>
    <property type="project" value="UniProtKB-SubCell"/>
</dbReference>
<keyword evidence="2" id="KW-0677">Repeat</keyword>
<feature type="domain" description="MMS19 C-terminal" evidence="5">
    <location>
        <begin position="768"/>
        <end position="1102"/>
    </location>
</feature>
<proteinExistence type="inferred from homology"/>
<dbReference type="InterPro" id="IPR016024">
    <property type="entry name" value="ARM-type_fold"/>
</dbReference>
<keyword evidence="8" id="KW-1185">Reference proteome</keyword>
<dbReference type="EMBL" id="LAYC01000002">
    <property type="protein sequence ID" value="KYK56944.1"/>
    <property type="molecule type" value="Genomic_DNA"/>
</dbReference>
<evidence type="ECO:0000256" key="4">
    <source>
        <dbReference type="RuleBase" id="RU367072"/>
    </source>
</evidence>
<organism evidence="7 8">
    <name type="scientific">Drechmeria coniospora</name>
    <name type="common">Nematophagous fungus</name>
    <name type="synonym">Meria coniospora</name>
    <dbReference type="NCBI Taxonomy" id="98403"/>
    <lineage>
        <taxon>Eukaryota</taxon>
        <taxon>Fungi</taxon>
        <taxon>Dikarya</taxon>
        <taxon>Ascomycota</taxon>
        <taxon>Pezizomycotina</taxon>
        <taxon>Sordariomycetes</taxon>
        <taxon>Hypocreomycetidae</taxon>
        <taxon>Hypocreales</taxon>
        <taxon>Ophiocordycipitaceae</taxon>
        <taxon>Drechmeria</taxon>
    </lineage>
</organism>
<comment type="similarity">
    <text evidence="4">Belongs to the MET18/MMS19 family.</text>
</comment>
<dbReference type="Pfam" id="PF12460">
    <property type="entry name" value="MMS19_C"/>
    <property type="match status" value="1"/>
</dbReference>
<comment type="subcellular location">
    <subcellularLocation>
        <location evidence="1 4">Nucleus</location>
    </subcellularLocation>
</comment>
<reference evidence="7 8" key="1">
    <citation type="journal article" date="2016" name="Sci. Rep.">
        <title>Insights into Adaptations to a Near-Obligate Nematode Endoparasitic Lifestyle from the Finished Genome of Drechmeria coniospora.</title>
        <authorList>
            <person name="Zhang L."/>
            <person name="Zhou Z."/>
            <person name="Guo Q."/>
            <person name="Fokkens L."/>
            <person name="Miskei M."/>
            <person name="Pocsi I."/>
            <person name="Zhang W."/>
            <person name="Chen M."/>
            <person name="Wang L."/>
            <person name="Sun Y."/>
            <person name="Donzelli B.G."/>
            <person name="Gibson D.M."/>
            <person name="Nelson D.R."/>
            <person name="Luo J.G."/>
            <person name="Rep M."/>
            <person name="Liu H."/>
            <person name="Yang S."/>
            <person name="Wang J."/>
            <person name="Krasnoff S.B."/>
            <person name="Xu Y."/>
            <person name="Molnar I."/>
            <person name="Lin M."/>
        </authorList>
    </citation>
    <scope>NUCLEOTIDE SEQUENCE [LARGE SCALE GENOMIC DNA]</scope>
    <source>
        <strain evidence="7 8">ARSEF 6962</strain>
    </source>
</reference>
<evidence type="ECO:0000259" key="6">
    <source>
        <dbReference type="Pfam" id="PF14500"/>
    </source>
</evidence>
<dbReference type="STRING" id="98403.A0A151GIM7"/>
<gene>
    <name evidence="7" type="ORF">DCS_03950</name>
</gene>
<protein>
    <recommendedName>
        <fullName evidence="4">MMS19 nucleotide excision repair protein</fullName>
    </recommendedName>
</protein>
<comment type="caution">
    <text evidence="7">The sequence shown here is derived from an EMBL/GenBank/DDBJ whole genome shotgun (WGS) entry which is preliminary data.</text>
</comment>